<feature type="signal peptide" evidence="1">
    <location>
        <begin position="1"/>
        <end position="16"/>
    </location>
</feature>
<protein>
    <recommendedName>
        <fullName evidence="4">Lipoprotein</fullName>
    </recommendedName>
</protein>
<proteinExistence type="predicted"/>
<gene>
    <name evidence="2" type="ordered locus">Zmob_0501</name>
</gene>
<organism evidence="2 3">
    <name type="scientific">Zymomonas mobilis subsp. mobilis (strain ATCC 10988 / DSM 424 / LMG 404 / NCIMB 8938 / NRRL B-806 / ZM1)</name>
    <dbReference type="NCBI Taxonomy" id="555217"/>
    <lineage>
        <taxon>Bacteria</taxon>
        <taxon>Pseudomonadati</taxon>
        <taxon>Pseudomonadota</taxon>
        <taxon>Alphaproteobacteria</taxon>
        <taxon>Sphingomonadales</taxon>
        <taxon>Zymomonadaceae</taxon>
        <taxon>Zymomonas</taxon>
    </lineage>
</organism>
<keyword evidence="1" id="KW-0732">Signal</keyword>
<accession>A0A0H3G0Q3</accession>
<dbReference type="eggNOG" id="ENOG5033I3P">
    <property type="taxonomic scope" value="Bacteria"/>
</dbReference>
<name>A0A0H3G0Q3_ZYMMA</name>
<evidence type="ECO:0008006" key="4">
    <source>
        <dbReference type="Google" id="ProtNLM"/>
    </source>
</evidence>
<evidence type="ECO:0000313" key="2">
    <source>
        <dbReference type="EMBL" id="AEH62347.1"/>
    </source>
</evidence>
<sequence precursor="true">MKKTLAILLFSLSACASSNLPNKINGKYYWSGDKLCKKYKIYKEDVIECSDKKGRNINYRSAMNDSEYQIYYRRWLSSVARSKAGFEQQSVPSQNNYLSPTMYPAFTGSINP</sequence>
<dbReference type="AlphaFoldDB" id="A0A0H3G0Q3"/>
<dbReference type="PROSITE" id="PS51257">
    <property type="entry name" value="PROKAR_LIPOPROTEIN"/>
    <property type="match status" value="1"/>
</dbReference>
<dbReference type="KEGG" id="zmm:Zmob_0501"/>
<reference evidence="2 3" key="1">
    <citation type="journal article" date="2011" name="J. Bacteriol.">
        <title>Genome sequence of the ethanol-producing Zymomonas mobilis subsp. mobilis lectotype strain ATCC 10988.</title>
        <authorList>
            <person name="Pappas K.M."/>
            <person name="Kouvelis V.N."/>
            <person name="Saunders E."/>
            <person name="Brettin T.S."/>
            <person name="Bruce D."/>
            <person name="Detter C."/>
            <person name="Balakireva M."/>
            <person name="Han C.S."/>
            <person name="Savvakis G."/>
            <person name="Kyrpides N.C."/>
            <person name="Typas M.A."/>
        </authorList>
    </citation>
    <scope>NUCLEOTIDE SEQUENCE [LARGE SCALE GENOMIC DNA]</scope>
    <source>
        <strain evidence="3">ATCC 10988 / DSM 424 / CCUG 17860 / LMG 404 / NCIMB 8938 / NRRL B-806 / ZM1</strain>
    </source>
</reference>
<dbReference type="Proteomes" id="UP000001494">
    <property type="component" value="Chromosome"/>
</dbReference>
<dbReference type="RefSeq" id="WP_014500556.1">
    <property type="nucleotide sequence ID" value="NC_017262.1"/>
</dbReference>
<evidence type="ECO:0000256" key="1">
    <source>
        <dbReference type="SAM" id="SignalP"/>
    </source>
</evidence>
<feature type="chain" id="PRO_5002609607" description="Lipoprotein" evidence="1">
    <location>
        <begin position="17"/>
        <end position="112"/>
    </location>
</feature>
<dbReference type="EMBL" id="CP002850">
    <property type="protein sequence ID" value="AEH62347.1"/>
    <property type="molecule type" value="Genomic_DNA"/>
</dbReference>
<evidence type="ECO:0000313" key="3">
    <source>
        <dbReference type="Proteomes" id="UP000001494"/>
    </source>
</evidence>
<dbReference type="HOGENOM" id="CLU_2144942_0_0_5"/>